<sequence length="64" mass="7233">MARSKANHNIAHNINYSLSKQYPFHLITQTIEQGGTQCQSTWQAGAADQKVPFGHIHYLHNQNS</sequence>
<reference evidence="1" key="2">
    <citation type="journal article" date="2015" name="Data Brief">
        <title>Shoot transcriptome of the giant reed, Arundo donax.</title>
        <authorList>
            <person name="Barrero R.A."/>
            <person name="Guerrero F.D."/>
            <person name="Moolhuijzen P."/>
            <person name="Goolsby J.A."/>
            <person name="Tidwell J."/>
            <person name="Bellgard S.E."/>
            <person name="Bellgard M.I."/>
        </authorList>
    </citation>
    <scope>NUCLEOTIDE SEQUENCE</scope>
    <source>
        <tissue evidence="1">Shoot tissue taken approximately 20 cm above the soil surface</tissue>
    </source>
</reference>
<proteinExistence type="predicted"/>
<dbReference type="AlphaFoldDB" id="A0A0A9BPR0"/>
<evidence type="ECO:0000313" key="1">
    <source>
        <dbReference type="EMBL" id="JAD65969.1"/>
    </source>
</evidence>
<protein>
    <submittedName>
        <fullName evidence="1">Uncharacterized protein</fullName>
    </submittedName>
</protein>
<name>A0A0A9BPR0_ARUDO</name>
<dbReference type="EMBL" id="GBRH01231926">
    <property type="protein sequence ID" value="JAD65969.1"/>
    <property type="molecule type" value="Transcribed_RNA"/>
</dbReference>
<accession>A0A0A9BPR0</accession>
<organism evidence="1">
    <name type="scientific">Arundo donax</name>
    <name type="common">Giant reed</name>
    <name type="synonym">Donax arundinaceus</name>
    <dbReference type="NCBI Taxonomy" id="35708"/>
    <lineage>
        <taxon>Eukaryota</taxon>
        <taxon>Viridiplantae</taxon>
        <taxon>Streptophyta</taxon>
        <taxon>Embryophyta</taxon>
        <taxon>Tracheophyta</taxon>
        <taxon>Spermatophyta</taxon>
        <taxon>Magnoliopsida</taxon>
        <taxon>Liliopsida</taxon>
        <taxon>Poales</taxon>
        <taxon>Poaceae</taxon>
        <taxon>PACMAD clade</taxon>
        <taxon>Arundinoideae</taxon>
        <taxon>Arundineae</taxon>
        <taxon>Arundo</taxon>
    </lineage>
</organism>
<reference evidence="1" key="1">
    <citation type="submission" date="2014-09" db="EMBL/GenBank/DDBJ databases">
        <authorList>
            <person name="Magalhaes I.L.F."/>
            <person name="Oliveira U."/>
            <person name="Santos F.R."/>
            <person name="Vidigal T.H.D.A."/>
            <person name="Brescovit A.D."/>
            <person name="Santos A.J."/>
        </authorList>
    </citation>
    <scope>NUCLEOTIDE SEQUENCE</scope>
    <source>
        <tissue evidence="1">Shoot tissue taken approximately 20 cm above the soil surface</tissue>
    </source>
</reference>